<proteinExistence type="predicted"/>
<evidence type="ECO:0000256" key="1">
    <source>
        <dbReference type="SAM" id="SignalP"/>
    </source>
</evidence>
<evidence type="ECO:0000313" key="3">
    <source>
        <dbReference type="Proteomes" id="UP000215214"/>
    </source>
</evidence>
<keyword evidence="3" id="KW-1185">Reference proteome</keyword>
<sequence>MKRVVFIAICVVGLLGLTSCGSTAPCGLSQTKTKQTQQNYQQEVVVADATAE</sequence>
<dbReference type="EMBL" id="LT899436">
    <property type="protein sequence ID" value="SNR16384.1"/>
    <property type="molecule type" value="Genomic_DNA"/>
</dbReference>
<dbReference type="PROSITE" id="PS51257">
    <property type="entry name" value="PROKAR_LIPOPROTEIN"/>
    <property type="match status" value="1"/>
</dbReference>
<keyword evidence="1" id="KW-0732">Signal</keyword>
<protein>
    <recommendedName>
        <fullName evidence="4">Lipoprotein</fullName>
    </recommendedName>
</protein>
<organism evidence="2 3">
    <name type="scientific">Tenacibaculum jejuense</name>
    <dbReference type="NCBI Taxonomy" id="584609"/>
    <lineage>
        <taxon>Bacteria</taxon>
        <taxon>Pseudomonadati</taxon>
        <taxon>Bacteroidota</taxon>
        <taxon>Flavobacteriia</taxon>
        <taxon>Flavobacteriales</taxon>
        <taxon>Flavobacteriaceae</taxon>
        <taxon>Tenacibaculum</taxon>
    </lineage>
</organism>
<dbReference type="AlphaFoldDB" id="A0A238UD20"/>
<evidence type="ECO:0000313" key="2">
    <source>
        <dbReference type="EMBL" id="SNR16384.1"/>
    </source>
</evidence>
<feature type="signal peptide" evidence="1">
    <location>
        <begin position="1"/>
        <end position="24"/>
    </location>
</feature>
<dbReference type="Proteomes" id="UP000215214">
    <property type="component" value="Chromosome TJEJU"/>
</dbReference>
<accession>A0A238UD20</accession>
<feature type="chain" id="PRO_5012647172" description="Lipoprotein" evidence="1">
    <location>
        <begin position="25"/>
        <end position="52"/>
    </location>
</feature>
<reference evidence="2 3" key="1">
    <citation type="submission" date="2017-07" db="EMBL/GenBank/DDBJ databases">
        <authorList>
            <person name="Sun Z.S."/>
            <person name="Albrecht U."/>
            <person name="Echele G."/>
            <person name="Lee C.C."/>
        </authorList>
    </citation>
    <scope>NUCLEOTIDE SEQUENCE [LARGE SCALE GENOMIC DNA]</scope>
    <source>
        <strain evidence="3">type strain: KCTC 22618</strain>
    </source>
</reference>
<gene>
    <name evidence="2" type="ORF">TJEJU_2705</name>
</gene>
<dbReference type="KEGG" id="tje:TJEJU_2705"/>
<dbReference type="RefSeq" id="WP_157730221.1">
    <property type="nucleotide sequence ID" value="NZ_LT899436.1"/>
</dbReference>
<evidence type="ECO:0008006" key="4">
    <source>
        <dbReference type="Google" id="ProtNLM"/>
    </source>
</evidence>
<name>A0A238UD20_9FLAO</name>